<accession>A0A8J5WVE2</accession>
<feature type="compositionally biased region" description="Low complexity" evidence="1">
    <location>
        <begin position="77"/>
        <end position="105"/>
    </location>
</feature>
<reference evidence="2" key="2">
    <citation type="submission" date="2021-02" db="EMBL/GenBank/DDBJ databases">
        <authorList>
            <person name="Kimball J.A."/>
            <person name="Haas M.W."/>
            <person name="Macchietto M."/>
            <person name="Kono T."/>
            <person name="Duquette J."/>
            <person name="Shao M."/>
        </authorList>
    </citation>
    <scope>NUCLEOTIDE SEQUENCE</scope>
    <source>
        <tissue evidence="2">Fresh leaf tissue</tissue>
    </source>
</reference>
<evidence type="ECO:0000313" key="2">
    <source>
        <dbReference type="EMBL" id="KAG8093903.1"/>
    </source>
</evidence>
<feature type="compositionally biased region" description="Low complexity" evidence="1">
    <location>
        <begin position="121"/>
        <end position="131"/>
    </location>
</feature>
<feature type="compositionally biased region" description="Low complexity" evidence="1">
    <location>
        <begin position="144"/>
        <end position="154"/>
    </location>
</feature>
<protein>
    <submittedName>
        <fullName evidence="2">Uncharacterized protein</fullName>
    </submittedName>
</protein>
<feature type="region of interest" description="Disordered" evidence="1">
    <location>
        <begin position="72"/>
        <end position="154"/>
    </location>
</feature>
<dbReference type="EMBL" id="JAAALK010000080">
    <property type="protein sequence ID" value="KAG8093903.1"/>
    <property type="molecule type" value="Genomic_DNA"/>
</dbReference>
<proteinExistence type="predicted"/>
<reference evidence="2" key="1">
    <citation type="journal article" date="2021" name="bioRxiv">
        <title>Whole Genome Assembly and Annotation of Northern Wild Rice, Zizania palustris L., Supports a Whole Genome Duplication in the Zizania Genus.</title>
        <authorList>
            <person name="Haas M."/>
            <person name="Kono T."/>
            <person name="Macchietto M."/>
            <person name="Millas R."/>
            <person name="McGilp L."/>
            <person name="Shao M."/>
            <person name="Duquette J."/>
            <person name="Hirsch C.N."/>
            <person name="Kimball J."/>
        </authorList>
    </citation>
    <scope>NUCLEOTIDE SEQUENCE</scope>
    <source>
        <tissue evidence="2">Fresh leaf tissue</tissue>
    </source>
</reference>
<keyword evidence="3" id="KW-1185">Reference proteome</keyword>
<comment type="caution">
    <text evidence="2">The sequence shown here is derived from an EMBL/GenBank/DDBJ whole genome shotgun (WGS) entry which is preliminary data.</text>
</comment>
<sequence>MFSGSAHRRTAIARCGAEAARKRCGSARERCGSARETLARARQRVRKGVARGKLLASCDACAKYMQRGVVDREEQNRVPSRQPSLQSSSSPAPVAAASLAGPRCGRLPRRPPLRPSPKPAPAAAASLVGPRCSRRPSQPPLLPSPSSAPDRSHC</sequence>
<evidence type="ECO:0000313" key="3">
    <source>
        <dbReference type="Proteomes" id="UP000729402"/>
    </source>
</evidence>
<organism evidence="2 3">
    <name type="scientific">Zizania palustris</name>
    <name type="common">Northern wild rice</name>
    <dbReference type="NCBI Taxonomy" id="103762"/>
    <lineage>
        <taxon>Eukaryota</taxon>
        <taxon>Viridiplantae</taxon>
        <taxon>Streptophyta</taxon>
        <taxon>Embryophyta</taxon>
        <taxon>Tracheophyta</taxon>
        <taxon>Spermatophyta</taxon>
        <taxon>Magnoliopsida</taxon>
        <taxon>Liliopsida</taxon>
        <taxon>Poales</taxon>
        <taxon>Poaceae</taxon>
        <taxon>BOP clade</taxon>
        <taxon>Oryzoideae</taxon>
        <taxon>Oryzeae</taxon>
        <taxon>Zizaniinae</taxon>
        <taxon>Zizania</taxon>
    </lineage>
</organism>
<gene>
    <name evidence="2" type="ORF">GUJ93_ZPchr0012g20768</name>
</gene>
<dbReference type="Proteomes" id="UP000729402">
    <property type="component" value="Unassembled WGS sequence"/>
</dbReference>
<dbReference type="AlphaFoldDB" id="A0A8J5WVE2"/>
<evidence type="ECO:0000256" key="1">
    <source>
        <dbReference type="SAM" id="MobiDB-lite"/>
    </source>
</evidence>
<name>A0A8J5WVE2_ZIZPA</name>